<comment type="similarity">
    <text evidence="7">Belongs to the glycosyltransferase 87 family.</text>
</comment>
<feature type="transmembrane region" description="Helical" evidence="8">
    <location>
        <begin position="98"/>
        <end position="121"/>
    </location>
</feature>
<evidence type="ECO:0000313" key="10">
    <source>
        <dbReference type="Proteomes" id="UP000054662"/>
    </source>
</evidence>
<evidence type="ECO:0000256" key="1">
    <source>
        <dbReference type="ARBA" id="ARBA00004651"/>
    </source>
</evidence>
<dbReference type="STRING" id="45076.Lwor_0846"/>
<evidence type="ECO:0000256" key="2">
    <source>
        <dbReference type="ARBA" id="ARBA00022475"/>
    </source>
</evidence>
<dbReference type="GO" id="GO:0005886">
    <property type="term" value="C:plasma membrane"/>
    <property type="evidence" value="ECO:0007669"/>
    <property type="project" value="UniProtKB-SubCell"/>
</dbReference>
<keyword evidence="5 8" id="KW-1133">Transmembrane helix</keyword>
<dbReference type="EMBL" id="LNZC01000007">
    <property type="protein sequence ID" value="KTD81168.1"/>
    <property type="molecule type" value="Genomic_DNA"/>
</dbReference>
<feature type="transmembrane region" description="Helical" evidence="8">
    <location>
        <begin position="380"/>
        <end position="401"/>
    </location>
</feature>
<gene>
    <name evidence="9" type="ORF">Lwor_0846</name>
</gene>
<keyword evidence="6 8" id="KW-0472">Membrane</keyword>
<keyword evidence="2" id="KW-1003">Cell membrane</keyword>
<keyword evidence="4 8" id="KW-0812">Transmembrane</keyword>
<dbReference type="Pfam" id="PF09594">
    <property type="entry name" value="GT87"/>
    <property type="match status" value="1"/>
</dbReference>
<evidence type="ECO:0000256" key="5">
    <source>
        <dbReference type="ARBA" id="ARBA00022989"/>
    </source>
</evidence>
<evidence type="ECO:0000256" key="8">
    <source>
        <dbReference type="SAM" id="Phobius"/>
    </source>
</evidence>
<accession>A0A0W1AIX1</accession>
<feature type="transmembrane region" description="Helical" evidence="8">
    <location>
        <begin position="275"/>
        <end position="293"/>
    </location>
</feature>
<feature type="transmembrane region" description="Helical" evidence="8">
    <location>
        <begin position="208"/>
        <end position="229"/>
    </location>
</feature>
<evidence type="ECO:0000256" key="4">
    <source>
        <dbReference type="ARBA" id="ARBA00022692"/>
    </source>
</evidence>
<evidence type="ECO:0000256" key="6">
    <source>
        <dbReference type="ARBA" id="ARBA00023136"/>
    </source>
</evidence>
<reference evidence="9 10" key="1">
    <citation type="submission" date="2015-11" db="EMBL/GenBank/DDBJ databases">
        <title>Genomic analysis of 38 Legionella species identifies large and diverse effector repertoires.</title>
        <authorList>
            <person name="Burstein D."/>
            <person name="Amaro F."/>
            <person name="Zusman T."/>
            <person name="Lifshitz Z."/>
            <person name="Cohen O."/>
            <person name="Gilbert J.A."/>
            <person name="Pupko T."/>
            <person name="Shuman H.A."/>
            <person name="Segal G."/>
        </authorList>
    </citation>
    <scope>NUCLEOTIDE SEQUENCE [LARGE SCALE GENOMIC DNA]</scope>
    <source>
        <strain evidence="9 10">ATCC 49508</strain>
    </source>
</reference>
<feature type="transmembrane region" description="Helical" evidence="8">
    <location>
        <begin position="133"/>
        <end position="164"/>
    </location>
</feature>
<dbReference type="GO" id="GO:0016758">
    <property type="term" value="F:hexosyltransferase activity"/>
    <property type="evidence" value="ECO:0007669"/>
    <property type="project" value="InterPro"/>
</dbReference>
<dbReference type="InterPro" id="IPR018584">
    <property type="entry name" value="GT87"/>
</dbReference>
<dbReference type="PATRIC" id="fig|45076.6.peg.919"/>
<dbReference type="AlphaFoldDB" id="A0A0W1AIX1"/>
<keyword evidence="3" id="KW-0808">Transferase</keyword>
<protein>
    <recommendedName>
        <fullName evidence="11">Mannosyltransferase</fullName>
    </recommendedName>
</protein>
<name>A0A0W1AIX1_9GAMM</name>
<keyword evidence="10" id="KW-1185">Reference proteome</keyword>
<comment type="subcellular location">
    <subcellularLocation>
        <location evidence="1">Cell membrane</location>
        <topology evidence="1">Multi-pass membrane protein</topology>
    </subcellularLocation>
</comment>
<sequence length="444" mass="51067">MGTSKQIKFFKLIKKSIGQSIIILGVLITYTLLGYLSINDQFKLDFSTFYSSLQALSHGNNPYASLTADYLAVPRTLPHNLCPPFFLILTYPLGLMSYHPALLCWLLVSFISGLIGARISFSMVLNQKSLSQYGFLLTLFYLMLFSTIMNLAIGQIGSLLFLFVMAGYHFYLKKHYYWAGIFWATIISIKLFPGLLFFYALAERRFKLILIMLGSCLCFWAIPFILYGAQLYLDYFNVMTQVSWYADSWNASIYGFLFRLFTFSYYVPNEMRQQINLIYLFVFPLVLGIYYWLLKSSPPKNSIHLINHYRFCLTLVFMLLLSPLGWIYYSSLLILPLALCWFNEVPTNTSGKRPSKAWLFCFFLINCPFDYVATGFTPSLLMRISIYSLHFYGLLLLAYLMSKEKKLMGNNLLNSVPVSGSFIAILLIGMIIPAVSFVLIFSKQ</sequence>
<comment type="caution">
    <text evidence="9">The sequence shown here is derived from an EMBL/GenBank/DDBJ whole genome shotgun (WGS) entry which is preliminary data.</text>
</comment>
<proteinExistence type="inferred from homology"/>
<evidence type="ECO:0000256" key="3">
    <source>
        <dbReference type="ARBA" id="ARBA00022679"/>
    </source>
</evidence>
<evidence type="ECO:0000256" key="7">
    <source>
        <dbReference type="ARBA" id="ARBA00024033"/>
    </source>
</evidence>
<feature type="transmembrane region" description="Helical" evidence="8">
    <location>
        <begin position="21"/>
        <end position="38"/>
    </location>
</feature>
<evidence type="ECO:0000313" key="9">
    <source>
        <dbReference type="EMBL" id="KTD81168.1"/>
    </source>
</evidence>
<dbReference type="Proteomes" id="UP000054662">
    <property type="component" value="Unassembled WGS sequence"/>
</dbReference>
<organism evidence="9 10">
    <name type="scientific">Legionella worsleiensis</name>
    <dbReference type="NCBI Taxonomy" id="45076"/>
    <lineage>
        <taxon>Bacteria</taxon>
        <taxon>Pseudomonadati</taxon>
        <taxon>Pseudomonadota</taxon>
        <taxon>Gammaproteobacteria</taxon>
        <taxon>Legionellales</taxon>
        <taxon>Legionellaceae</taxon>
        <taxon>Legionella</taxon>
    </lineage>
</organism>
<evidence type="ECO:0008006" key="11">
    <source>
        <dbReference type="Google" id="ProtNLM"/>
    </source>
</evidence>
<feature type="transmembrane region" description="Helical" evidence="8">
    <location>
        <begin position="422"/>
        <end position="441"/>
    </location>
</feature>
<feature type="transmembrane region" description="Helical" evidence="8">
    <location>
        <begin position="249"/>
        <end position="268"/>
    </location>
</feature>
<feature type="transmembrane region" description="Helical" evidence="8">
    <location>
        <begin position="357"/>
        <end position="374"/>
    </location>
</feature>
<feature type="transmembrane region" description="Helical" evidence="8">
    <location>
        <begin position="176"/>
        <end position="201"/>
    </location>
</feature>